<reference evidence="2 3" key="1">
    <citation type="submission" date="2019-01" db="EMBL/GenBank/DDBJ databases">
        <authorList>
            <person name="Sayadi A."/>
        </authorList>
    </citation>
    <scope>NUCLEOTIDE SEQUENCE [LARGE SCALE GENOMIC DNA]</scope>
</reference>
<evidence type="ECO:0000256" key="1">
    <source>
        <dbReference type="SAM" id="Phobius"/>
    </source>
</evidence>
<dbReference type="OrthoDB" id="8193455at2759"/>
<dbReference type="AlphaFoldDB" id="A0A653DHB9"/>
<dbReference type="EMBL" id="CAACVG010012077">
    <property type="protein sequence ID" value="VEN59596.1"/>
    <property type="molecule type" value="Genomic_DNA"/>
</dbReference>
<keyword evidence="3" id="KW-1185">Reference proteome</keyword>
<sequence length="238" mass="25886">MSRASWPTAEGITATTMANGASFGLRLCLTVSVPLLLLIFAVGLNHAHGLTTFGKTQNQDQNLPRHQASLDLMDIKVCLALALPLLLTFACFNDAFGLTTFGISPNQNSKNAKHLPGNTKPCTDQSNCTYIKDTTCLKGFCYCGDNTHPVNGRCKVAEKGHSHICQKEEECVEGATCIVRPKEFQTSSTSYLNNYTVCWCEDGVAFPNGRCAGDRFFSSSIFVASMLLISTFVKTIYS</sequence>
<evidence type="ECO:0000313" key="3">
    <source>
        <dbReference type="Proteomes" id="UP000410492"/>
    </source>
</evidence>
<keyword evidence="1" id="KW-1133">Transmembrane helix</keyword>
<evidence type="ECO:0000313" key="2">
    <source>
        <dbReference type="EMBL" id="VEN59596.1"/>
    </source>
</evidence>
<name>A0A653DHB9_CALMS</name>
<feature type="transmembrane region" description="Helical" evidence="1">
    <location>
        <begin position="216"/>
        <end position="237"/>
    </location>
</feature>
<organism evidence="2 3">
    <name type="scientific">Callosobruchus maculatus</name>
    <name type="common">Southern cowpea weevil</name>
    <name type="synonym">Pulse bruchid</name>
    <dbReference type="NCBI Taxonomy" id="64391"/>
    <lineage>
        <taxon>Eukaryota</taxon>
        <taxon>Metazoa</taxon>
        <taxon>Ecdysozoa</taxon>
        <taxon>Arthropoda</taxon>
        <taxon>Hexapoda</taxon>
        <taxon>Insecta</taxon>
        <taxon>Pterygota</taxon>
        <taxon>Neoptera</taxon>
        <taxon>Endopterygota</taxon>
        <taxon>Coleoptera</taxon>
        <taxon>Polyphaga</taxon>
        <taxon>Cucujiformia</taxon>
        <taxon>Chrysomeloidea</taxon>
        <taxon>Chrysomelidae</taxon>
        <taxon>Bruchinae</taxon>
        <taxon>Bruchini</taxon>
        <taxon>Callosobruchus</taxon>
    </lineage>
</organism>
<gene>
    <name evidence="2" type="ORF">CALMAC_LOCUS17559</name>
</gene>
<feature type="transmembrane region" description="Helical" evidence="1">
    <location>
        <begin position="23"/>
        <end position="44"/>
    </location>
</feature>
<evidence type="ECO:0008006" key="4">
    <source>
        <dbReference type="Google" id="ProtNLM"/>
    </source>
</evidence>
<dbReference type="Proteomes" id="UP000410492">
    <property type="component" value="Unassembled WGS sequence"/>
</dbReference>
<accession>A0A653DHB9</accession>
<keyword evidence="1" id="KW-0472">Membrane</keyword>
<proteinExistence type="predicted"/>
<protein>
    <recommendedName>
        <fullName evidence="4">EB domain-containing protein</fullName>
    </recommendedName>
</protein>
<keyword evidence="1" id="KW-0812">Transmembrane</keyword>